<evidence type="ECO:0000313" key="2">
    <source>
        <dbReference type="Proteomes" id="UP000177372"/>
    </source>
</evidence>
<dbReference type="AlphaFoldDB" id="A0A1F6F3R0"/>
<dbReference type="EMBL" id="MFLZ01000006">
    <property type="protein sequence ID" value="OGG80486.1"/>
    <property type="molecule type" value="Genomic_DNA"/>
</dbReference>
<dbReference type="STRING" id="1798512.A3A39_00180"/>
<organism evidence="1 2">
    <name type="scientific">Candidatus Kaiserbacteria bacterium RIFCSPLOWO2_01_FULL_54_13</name>
    <dbReference type="NCBI Taxonomy" id="1798512"/>
    <lineage>
        <taxon>Bacteria</taxon>
        <taxon>Candidatus Kaiseribacteriota</taxon>
    </lineage>
</organism>
<evidence type="ECO:0000313" key="1">
    <source>
        <dbReference type="EMBL" id="OGG80486.1"/>
    </source>
</evidence>
<dbReference type="Gene3D" id="3.90.20.10">
    <property type="match status" value="1"/>
</dbReference>
<gene>
    <name evidence="1" type="ORF">A3A39_00180</name>
</gene>
<protein>
    <recommendedName>
        <fullName evidence="3">t-SNARE coiled-coil homology domain-containing protein</fullName>
    </recommendedName>
</protein>
<proteinExistence type="predicted"/>
<accession>A0A1F6F3R0</accession>
<comment type="caution">
    <text evidence="1">The sequence shown here is derived from an EMBL/GenBank/DDBJ whole genome shotgun (WGS) entry which is preliminary data.</text>
</comment>
<dbReference type="Proteomes" id="UP000177372">
    <property type="component" value="Unassembled WGS sequence"/>
</dbReference>
<name>A0A1F6F3R0_9BACT</name>
<evidence type="ECO:0008006" key="3">
    <source>
        <dbReference type="Google" id="ProtNLM"/>
    </source>
</evidence>
<reference evidence="1 2" key="1">
    <citation type="journal article" date="2016" name="Nat. Commun.">
        <title>Thousands of microbial genomes shed light on interconnected biogeochemical processes in an aquifer system.</title>
        <authorList>
            <person name="Anantharaman K."/>
            <person name="Brown C.T."/>
            <person name="Hug L.A."/>
            <person name="Sharon I."/>
            <person name="Castelle C.J."/>
            <person name="Probst A.J."/>
            <person name="Thomas B.C."/>
            <person name="Singh A."/>
            <person name="Wilkins M.J."/>
            <person name="Karaoz U."/>
            <person name="Brodie E.L."/>
            <person name="Williams K.H."/>
            <person name="Hubbard S.S."/>
            <person name="Banfield J.F."/>
        </authorList>
    </citation>
    <scope>NUCLEOTIDE SEQUENCE [LARGE SCALE GENOMIC DNA]</scope>
</reference>
<sequence>MARKHRQANVNTIEGLAGVVAEGFADVNERFDEVDERFDKVDKRFDTLELEITSGFEELRKVLGRIETRLAALELAVFGAPGPEGGRLASRFLLSRLDKLEKAVFGK</sequence>